<accession>A0A4S2KHI9</accession>
<evidence type="ECO:0000313" key="3">
    <source>
        <dbReference type="Proteomes" id="UP000310200"/>
    </source>
</evidence>
<evidence type="ECO:0000313" key="2">
    <source>
        <dbReference type="EMBL" id="TGZ48963.1"/>
    </source>
</evidence>
<organism evidence="2 3">
    <name type="scientific">Temnothorax longispinosus</name>
    <dbReference type="NCBI Taxonomy" id="300112"/>
    <lineage>
        <taxon>Eukaryota</taxon>
        <taxon>Metazoa</taxon>
        <taxon>Ecdysozoa</taxon>
        <taxon>Arthropoda</taxon>
        <taxon>Hexapoda</taxon>
        <taxon>Insecta</taxon>
        <taxon>Pterygota</taxon>
        <taxon>Neoptera</taxon>
        <taxon>Endopterygota</taxon>
        <taxon>Hymenoptera</taxon>
        <taxon>Apocrita</taxon>
        <taxon>Aculeata</taxon>
        <taxon>Formicoidea</taxon>
        <taxon>Formicidae</taxon>
        <taxon>Myrmicinae</taxon>
        <taxon>Temnothorax</taxon>
    </lineage>
</organism>
<feature type="compositionally biased region" description="Basic and acidic residues" evidence="1">
    <location>
        <begin position="1"/>
        <end position="20"/>
    </location>
</feature>
<keyword evidence="3" id="KW-1185">Reference proteome</keyword>
<sequence>MEGRENRGLRRVGKKSDRVASNEVTTRTAGGRQSALGMARGATDSFDLVEASTHHDSRDHRDDETTSDETVLCGTASREEKECHAAPRAVGFSIGGIFHLCQPPLDAPAAPARLFSRIICRYELRHHRVAANSVQVRIRDRATVLTITKKRGYASGKMTRRRTKELLWSEGVKRADT</sequence>
<name>A0A4S2KHI9_9HYME</name>
<dbReference type="EMBL" id="QBLH01002286">
    <property type="protein sequence ID" value="TGZ48963.1"/>
    <property type="molecule type" value="Genomic_DNA"/>
</dbReference>
<comment type="caution">
    <text evidence="2">The sequence shown here is derived from an EMBL/GenBank/DDBJ whole genome shotgun (WGS) entry which is preliminary data.</text>
</comment>
<protein>
    <submittedName>
        <fullName evidence="2">Uncharacterized protein</fullName>
    </submittedName>
</protein>
<dbReference type="AlphaFoldDB" id="A0A4S2KHI9"/>
<gene>
    <name evidence="2" type="ORF">DBV15_03395</name>
</gene>
<evidence type="ECO:0000256" key="1">
    <source>
        <dbReference type="SAM" id="MobiDB-lite"/>
    </source>
</evidence>
<dbReference type="Proteomes" id="UP000310200">
    <property type="component" value="Unassembled WGS sequence"/>
</dbReference>
<feature type="region of interest" description="Disordered" evidence="1">
    <location>
        <begin position="1"/>
        <end position="39"/>
    </location>
</feature>
<reference evidence="2 3" key="1">
    <citation type="journal article" date="2019" name="Philos. Trans. R. Soc. Lond., B, Biol. Sci.">
        <title>Ant behaviour and brain gene expression of defending hosts depend on the ecological success of the intruding social parasite.</title>
        <authorList>
            <person name="Kaur R."/>
            <person name="Stoldt M."/>
            <person name="Jongepier E."/>
            <person name="Feldmeyer B."/>
            <person name="Menzel F."/>
            <person name="Bornberg-Bauer E."/>
            <person name="Foitzik S."/>
        </authorList>
    </citation>
    <scope>NUCLEOTIDE SEQUENCE [LARGE SCALE GENOMIC DNA]</scope>
    <source>
        <tissue evidence="2">Whole body</tissue>
    </source>
</reference>
<proteinExistence type="predicted"/>